<name>G5A319_PHYSP</name>
<gene>
    <name evidence="3" type="ORF">PHYSODRAFT_522348</name>
    <name evidence="4" type="ORF">PHYSODRAFT_523109</name>
</gene>
<feature type="domain" description="Kazal-like" evidence="2">
    <location>
        <begin position="20"/>
        <end position="73"/>
    </location>
</feature>
<dbReference type="EMBL" id="JH159159">
    <property type="protein sequence ID" value="EGZ10060.1"/>
    <property type="molecule type" value="Genomic_DNA"/>
</dbReference>
<dbReference type="AlphaFoldDB" id="G5A319"/>
<dbReference type="SUPFAM" id="SSF100895">
    <property type="entry name" value="Kazal-type serine protease inhibitors"/>
    <property type="match status" value="1"/>
</dbReference>
<reference evidence="3" key="2">
    <citation type="submission" date="2011-09" db="EMBL/GenBank/DDBJ databases">
        <authorList>
            <consortium name="US DOE Joint Genome Institute (JGI-PGF)"/>
            <person name="Aerts A."/>
            <person name="Grimwood J."/>
            <person name="Schmutz J."/>
            <person name="Lucas S."/>
            <person name="Hammon N."/>
            <person name="Glavina del Rio T."/>
            <person name="Dalin E."/>
            <person name="Tice H."/>
            <person name="Pitluck S."/>
            <person name="Dehal P."/>
            <person name="Chapman J."/>
            <person name="Putman N.H."/>
            <person name="Salamov A.A."/>
            <person name="Terry A."/>
            <person name="Rokhsar D.S."/>
            <person name="Boore J.L."/>
            <person name="Tripathy S."/>
            <person name="Tyler B.M."/>
            <person name="Grigoriev I.V."/>
        </authorList>
    </citation>
    <scope>NUCLEOTIDE SEQUENCE</scope>
    <source>
        <strain evidence="3">P6497</strain>
    </source>
</reference>
<dbReference type="SMR" id="G5A319"/>
<dbReference type="PROSITE" id="PS51465">
    <property type="entry name" value="KAZAL_2"/>
    <property type="match status" value="1"/>
</dbReference>
<accession>G5A319</accession>
<feature type="signal peptide" evidence="1">
    <location>
        <begin position="1"/>
        <end position="19"/>
    </location>
</feature>
<protein>
    <recommendedName>
        <fullName evidence="2">Kazal-like domain-containing protein</fullName>
    </recommendedName>
</protein>
<evidence type="ECO:0000313" key="5">
    <source>
        <dbReference type="Proteomes" id="UP000002640"/>
    </source>
</evidence>
<dbReference type="KEGG" id="psoj:PHYSODRAFT_523109"/>
<dbReference type="RefSeq" id="XP_009534921.1">
    <property type="nucleotide sequence ID" value="XM_009536626.1"/>
</dbReference>
<dbReference type="Pfam" id="PF07648">
    <property type="entry name" value="Kazal_2"/>
    <property type="match status" value="1"/>
</dbReference>
<feature type="chain" id="PRO_5010834020" description="Kazal-like domain-containing protein" evidence="1">
    <location>
        <begin position="20"/>
        <end position="78"/>
    </location>
</feature>
<evidence type="ECO:0000259" key="2">
    <source>
        <dbReference type="PROSITE" id="PS51465"/>
    </source>
</evidence>
<dbReference type="InterPro" id="IPR002350">
    <property type="entry name" value="Kazal_dom"/>
</dbReference>
<reference evidence="3 5" key="1">
    <citation type="journal article" date="2006" name="Science">
        <title>Phytophthora genome sequences uncover evolutionary origins and mechanisms of pathogenesis.</title>
        <authorList>
            <person name="Tyler B.M."/>
            <person name="Tripathy S."/>
            <person name="Zhang X."/>
            <person name="Dehal P."/>
            <person name="Jiang R.H."/>
            <person name="Aerts A."/>
            <person name="Arredondo F.D."/>
            <person name="Baxter L."/>
            <person name="Bensasson D."/>
            <person name="Beynon J.L."/>
            <person name="Chapman J."/>
            <person name="Damasceno C.M."/>
            <person name="Dorrance A.E."/>
            <person name="Dou D."/>
            <person name="Dickerman A.W."/>
            <person name="Dubchak I.L."/>
            <person name="Garbelotto M."/>
            <person name="Gijzen M."/>
            <person name="Gordon S.G."/>
            <person name="Govers F."/>
            <person name="Grunwald N.J."/>
            <person name="Huang W."/>
            <person name="Ivors K.L."/>
            <person name="Jones R.W."/>
            <person name="Kamoun S."/>
            <person name="Krampis K."/>
            <person name="Lamour K.H."/>
            <person name="Lee M.K."/>
            <person name="McDonald W.H."/>
            <person name="Medina M."/>
            <person name="Meijer H.J."/>
            <person name="Nordberg E.K."/>
            <person name="Maclean D.J."/>
            <person name="Ospina-Giraldo M.D."/>
            <person name="Morris P.F."/>
            <person name="Phuntumart V."/>
            <person name="Putnam N.H."/>
            <person name="Rash S."/>
            <person name="Rose J.K."/>
            <person name="Sakihama Y."/>
            <person name="Salamov A.A."/>
            <person name="Savidor A."/>
            <person name="Scheuring C.F."/>
            <person name="Smith B.M."/>
            <person name="Sobral B.W."/>
            <person name="Terry A."/>
            <person name="Torto-Alalibo T.A."/>
            <person name="Win J."/>
            <person name="Xu Z."/>
            <person name="Zhang H."/>
            <person name="Grigoriev I.V."/>
            <person name="Rokhsar D.S."/>
            <person name="Boore J.L."/>
        </authorList>
    </citation>
    <scope>NUCLEOTIDE SEQUENCE [LARGE SCALE GENOMIC DNA]</scope>
    <source>
        <strain evidence="3 5">P6497</strain>
    </source>
</reference>
<dbReference type="GeneID" id="20660502"/>
<evidence type="ECO:0000313" key="4">
    <source>
        <dbReference type="EMBL" id="EGZ10060.1"/>
    </source>
</evidence>
<keyword evidence="1" id="KW-0732">Signal</keyword>
<dbReference type="Proteomes" id="UP000002640">
    <property type="component" value="Unassembled WGS sequence"/>
</dbReference>
<dbReference type="GeneID" id="20660601"/>
<dbReference type="SMART" id="SM00280">
    <property type="entry name" value="KAZAL"/>
    <property type="match status" value="1"/>
</dbReference>
<dbReference type="EMBL" id="JH159159">
    <property type="protein sequence ID" value="EGZ10059.1"/>
    <property type="molecule type" value="Genomic_DNA"/>
</dbReference>
<evidence type="ECO:0000256" key="1">
    <source>
        <dbReference type="SAM" id="SignalP"/>
    </source>
</evidence>
<dbReference type="InParanoid" id="G5A319"/>
<keyword evidence="5" id="KW-1185">Reference proteome</keyword>
<dbReference type="Gene3D" id="3.30.60.30">
    <property type="match status" value="1"/>
</dbReference>
<proteinExistence type="predicted"/>
<dbReference type="KEGG" id="psoj:PHYSODRAFT_522348"/>
<dbReference type="RefSeq" id="XP_009534920.1">
    <property type="nucleotide sequence ID" value="XM_009536625.1"/>
</dbReference>
<evidence type="ECO:0000313" key="3">
    <source>
        <dbReference type="EMBL" id="EGZ10059.1"/>
    </source>
</evidence>
<dbReference type="CDD" id="cd00104">
    <property type="entry name" value="KAZAL_FS"/>
    <property type="match status" value="1"/>
</dbReference>
<organism evidence="5">
    <name type="scientific">Phytophthora sojae (strain P6497)</name>
    <name type="common">Soybean stem and root rot agent</name>
    <name type="synonym">Phytophthora megasperma f. sp. glycines</name>
    <dbReference type="NCBI Taxonomy" id="1094619"/>
    <lineage>
        <taxon>Eukaryota</taxon>
        <taxon>Sar</taxon>
        <taxon>Stramenopiles</taxon>
        <taxon>Oomycota</taxon>
        <taxon>Peronosporomycetes</taxon>
        <taxon>Peronosporales</taxon>
        <taxon>Peronosporaceae</taxon>
        <taxon>Phytophthora</taxon>
    </lineage>
</organism>
<sequence length="78" mass="8322">MKFAAVFVLASLVIVGISADDSSSACDRLPCPENAPLICASNGVTYENRCVFDHENCNSGNKWTVLHEGTCSRSEGGR</sequence>
<dbReference type="InterPro" id="IPR036058">
    <property type="entry name" value="Kazal_dom_sf"/>
</dbReference>